<dbReference type="OrthoDB" id="125997at2759"/>
<dbReference type="AlphaFoldDB" id="A0A9W6XQU9"/>
<dbReference type="EMBL" id="BSXT01001522">
    <property type="protein sequence ID" value="GMF43234.1"/>
    <property type="molecule type" value="Genomic_DNA"/>
</dbReference>
<evidence type="ECO:0000313" key="2">
    <source>
        <dbReference type="Proteomes" id="UP001165121"/>
    </source>
</evidence>
<gene>
    <name evidence="1" type="ORF">Pfra01_001453900</name>
</gene>
<name>A0A9W6XQU9_9STRA</name>
<evidence type="ECO:0000313" key="1">
    <source>
        <dbReference type="EMBL" id="GMF43234.1"/>
    </source>
</evidence>
<proteinExistence type="predicted"/>
<accession>A0A9W6XQU9</accession>
<sequence length="395" mass="43922">MSEEILTTREKIVWEIVASGQNNESYASERLNRMYCSGAYVKRTQLCQICPGGHEMMERRVRCSSATCMALAVSQPNKKPMCAKVWKVWQCSNTDCWRIMATAVPHVQGSASCSGTRGPARPLSGDCPRGTSCCELGSAVHRAVITLAMRKYIGEMDKTGLAPRHIRSSLRCYTEAPPQNGVPTYEQVARCVKILRSKYGERNLVASLKALVREFALHSGIDADKAFIFGDTLDGDGFPRVGKEEDDDALVLGISTVGLLEKLRAFQKSNIFALFHLDATIKLSEIGYPGITCGFSDCSLKYHLAAVFIVSRLPSIRRFYPPYCKFIVHEYPKIDAVLGDAEDAQFNALQLFPQFQGAVFIMGFFHILCNVRKRTHQFDNDAGATVYKGNIAMHF</sequence>
<reference evidence="1" key="1">
    <citation type="submission" date="2023-04" db="EMBL/GenBank/DDBJ databases">
        <title>Phytophthora fragariaefolia NBRC 109709.</title>
        <authorList>
            <person name="Ichikawa N."/>
            <person name="Sato H."/>
            <person name="Tonouchi N."/>
        </authorList>
    </citation>
    <scope>NUCLEOTIDE SEQUENCE</scope>
    <source>
        <strain evidence="1">NBRC 109709</strain>
    </source>
</reference>
<protein>
    <submittedName>
        <fullName evidence="1">Unnamed protein product</fullName>
    </submittedName>
</protein>
<dbReference type="Proteomes" id="UP001165121">
    <property type="component" value="Unassembled WGS sequence"/>
</dbReference>
<keyword evidence="2" id="KW-1185">Reference proteome</keyword>
<organism evidence="1 2">
    <name type="scientific">Phytophthora fragariaefolia</name>
    <dbReference type="NCBI Taxonomy" id="1490495"/>
    <lineage>
        <taxon>Eukaryota</taxon>
        <taxon>Sar</taxon>
        <taxon>Stramenopiles</taxon>
        <taxon>Oomycota</taxon>
        <taxon>Peronosporomycetes</taxon>
        <taxon>Peronosporales</taxon>
        <taxon>Peronosporaceae</taxon>
        <taxon>Phytophthora</taxon>
    </lineage>
</organism>
<comment type="caution">
    <text evidence="1">The sequence shown here is derived from an EMBL/GenBank/DDBJ whole genome shotgun (WGS) entry which is preliminary data.</text>
</comment>